<feature type="compositionally biased region" description="Low complexity" evidence="2">
    <location>
        <begin position="268"/>
        <end position="278"/>
    </location>
</feature>
<dbReference type="SMART" id="SM00322">
    <property type="entry name" value="KH"/>
    <property type="match status" value="1"/>
</dbReference>
<reference evidence="4 5" key="1">
    <citation type="submission" date="2023-09" db="EMBL/GenBank/DDBJ databases">
        <title>Nesidiocoris tenuis whole genome shotgun sequence.</title>
        <authorList>
            <person name="Shibata T."/>
            <person name="Shimoda M."/>
            <person name="Kobayashi T."/>
            <person name="Uehara T."/>
        </authorList>
    </citation>
    <scope>NUCLEOTIDE SEQUENCE [LARGE SCALE GENOMIC DNA]</scope>
    <source>
        <strain evidence="4 5">Japan</strain>
    </source>
</reference>
<feature type="region of interest" description="Disordered" evidence="2">
    <location>
        <begin position="364"/>
        <end position="413"/>
    </location>
</feature>
<dbReference type="PROSITE" id="PS50084">
    <property type="entry name" value="KH_TYPE_1"/>
    <property type="match status" value="1"/>
</dbReference>
<dbReference type="SUPFAM" id="SSF54791">
    <property type="entry name" value="Eukaryotic type KH-domain (KH-domain type I)"/>
    <property type="match status" value="1"/>
</dbReference>
<protein>
    <recommendedName>
        <fullName evidence="3">K Homology domain-containing protein</fullName>
    </recommendedName>
</protein>
<dbReference type="InterPro" id="IPR040160">
    <property type="entry name" value="Mxt"/>
</dbReference>
<dbReference type="Gene3D" id="3.30.1370.10">
    <property type="entry name" value="K Homology domain, type 1"/>
    <property type="match status" value="1"/>
</dbReference>
<feature type="domain" description="K Homology" evidence="3">
    <location>
        <begin position="181"/>
        <end position="252"/>
    </location>
</feature>
<feature type="region of interest" description="Disordered" evidence="2">
    <location>
        <begin position="255"/>
        <end position="285"/>
    </location>
</feature>
<dbReference type="EMBL" id="AP028909">
    <property type="protein sequence ID" value="BES88518.1"/>
    <property type="molecule type" value="Genomic_DNA"/>
</dbReference>
<gene>
    <name evidence="4" type="ORF">NTJ_01324</name>
</gene>
<feature type="region of interest" description="Disordered" evidence="2">
    <location>
        <begin position="1"/>
        <end position="21"/>
    </location>
</feature>
<proteinExistence type="predicted"/>
<dbReference type="InterPro" id="IPR004087">
    <property type="entry name" value="KH_dom"/>
</dbReference>
<evidence type="ECO:0000259" key="3">
    <source>
        <dbReference type="SMART" id="SM00322"/>
    </source>
</evidence>
<sequence>MATSAPKLMRSLSTRSVKKVEKPKPVKSSTLQSIASYSLDDVVAMIENASQCIAKRKYAELCTLAAALTPKMRIYGQRIEDTYKDQLDKAFVNFRNGCRDDDLDFLTKINLLHLVELRAMAWHSSSSMNQYYHYKGSSVEDPSDGSISPQLGGNQPLILGPGEVIKSSGKFSSPTKMPGKSYCKDEVVIRNADSGKVMGIRGRRVHMIEELSETVISFQRVNPGAKERLVQITGPDSDKIDFARQLIEDTIKRNASPVRGLEKDATGSTSSLNSSASEDSSRFVGPSSQEWKYMHTVHHEGKSLMMGSSDLEFLQTAKLVLENYLSSDSASAGSDSVFRSQVLNNPEMQSVPVKLSAAVENVKVEQPTQKATSPPVVKLSERDTPKEPARVAASPSKDDTTTKEPPVNTVNPEATKNNAAKEKEQRYFYGRQFLLDCSSTAISFSKPMDYERISKEYPHLIRSVSLNFDAVDYCHKWEASQVVACSVGADHDSD</sequence>
<dbReference type="PANTHER" id="PTHR20849:SF2">
    <property type="entry name" value="EUKARYOTIC TRANSLATION INITIATION FACTOR 4E-BINDING PROTEIN MEXTLI"/>
    <property type="match status" value="1"/>
</dbReference>
<evidence type="ECO:0000313" key="4">
    <source>
        <dbReference type="EMBL" id="BES88518.1"/>
    </source>
</evidence>
<feature type="compositionally biased region" description="Basic and acidic residues" evidence="2">
    <location>
        <begin position="379"/>
        <end position="389"/>
    </location>
</feature>
<dbReference type="InterPro" id="IPR036612">
    <property type="entry name" value="KH_dom_type_1_sf"/>
</dbReference>
<evidence type="ECO:0000313" key="5">
    <source>
        <dbReference type="Proteomes" id="UP001307889"/>
    </source>
</evidence>
<dbReference type="Proteomes" id="UP001307889">
    <property type="component" value="Chromosome 1"/>
</dbReference>
<keyword evidence="1" id="KW-0694">RNA-binding</keyword>
<evidence type="ECO:0000256" key="2">
    <source>
        <dbReference type="SAM" id="MobiDB-lite"/>
    </source>
</evidence>
<dbReference type="Pfam" id="PF00013">
    <property type="entry name" value="KH_1"/>
    <property type="match status" value="1"/>
</dbReference>
<dbReference type="PANTHER" id="PTHR20849">
    <property type="entry name" value="EUKARYOTIC TRANSLATION INITIATION FACTOR 4E-BINDING PROTEIN MEXTLI"/>
    <property type="match status" value="1"/>
</dbReference>
<keyword evidence="5" id="KW-1185">Reference proteome</keyword>
<dbReference type="Gene3D" id="1.25.40.180">
    <property type="match status" value="1"/>
</dbReference>
<dbReference type="InterPro" id="IPR004088">
    <property type="entry name" value="KH_dom_type_1"/>
</dbReference>
<accession>A0ABN7A960</accession>
<organism evidence="4 5">
    <name type="scientific">Nesidiocoris tenuis</name>
    <dbReference type="NCBI Taxonomy" id="355587"/>
    <lineage>
        <taxon>Eukaryota</taxon>
        <taxon>Metazoa</taxon>
        <taxon>Ecdysozoa</taxon>
        <taxon>Arthropoda</taxon>
        <taxon>Hexapoda</taxon>
        <taxon>Insecta</taxon>
        <taxon>Pterygota</taxon>
        <taxon>Neoptera</taxon>
        <taxon>Paraneoptera</taxon>
        <taxon>Hemiptera</taxon>
        <taxon>Heteroptera</taxon>
        <taxon>Panheteroptera</taxon>
        <taxon>Cimicomorpha</taxon>
        <taxon>Miridae</taxon>
        <taxon>Dicyphina</taxon>
        <taxon>Nesidiocoris</taxon>
    </lineage>
</organism>
<name>A0ABN7A960_9HEMI</name>
<dbReference type="CDD" id="cd22454">
    <property type="entry name" value="KH-I_Mextli_like"/>
    <property type="match status" value="1"/>
</dbReference>
<evidence type="ECO:0000256" key="1">
    <source>
        <dbReference type="PROSITE-ProRule" id="PRU00117"/>
    </source>
</evidence>